<dbReference type="UniPathway" id="UPA00031">
    <property type="reaction ID" value="UER00013"/>
</dbReference>
<keyword evidence="4" id="KW-0028">Amino-acid biosynthesis</keyword>
<keyword evidence="6" id="KW-0368">Histidine biosynthesis</keyword>
<evidence type="ECO:0000256" key="3">
    <source>
        <dbReference type="ARBA" id="ARBA00013085"/>
    </source>
</evidence>
<proteinExistence type="inferred from homology"/>
<reference evidence="9" key="1">
    <citation type="submission" date="2019-08" db="EMBL/GenBank/DDBJ databases">
        <authorList>
            <person name="Kucharzyk K."/>
            <person name="Murdoch R.W."/>
            <person name="Higgins S."/>
            <person name="Loffler F."/>
        </authorList>
    </citation>
    <scope>NUCLEOTIDE SEQUENCE</scope>
</reference>
<sequence length="251" mass="28346">MVRAAINKGMTAIGFSGHSHTAFDESYCMSNENTNNYINVISKLKAQHSDKIEIYLGIERDFYSDIKDVSKFDYVISSVHFVNKDGKYLAVDESEEIFKKNVSDFYGGDYFAFCEDYYKTVMQSANLACADIIGHFDLVMKFNEEDRLFDTGNKRYISAVNEALYILAAKDKIIEVNTGAMSRGYRSVPYPMADILVKWNKLGGRIIFSGDAHDAEGLCYKFTEAERLAVKCGFKEAVIFKNGELVEVALD</sequence>
<evidence type="ECO:0000256" key="6">
    <source>
        <dbReference type="ARBA" id="ARBA00023102"/>
    </source>
</evidence>
<evidence type="ECO:0000259" key="8">
    <source>
        <dbReference type="Pfam" id="PF02811"/>
    </source>
</evidence>
<dbReference type="GO" id="GO:0005737">
    <property type="term" value="C:cytoplasm"/>
    <property type="evidence" value="ECO:0007669"/>
    <property type="project" value="TreeGrafter"/>
</dbReference>
<evidence type="ECO:0000256" key="7">
    <source>
        <dbReference type="ARBA" id="ARBA00049158"/>
    </source>
</evidence>
<dbReference type="PANTHER" id="PTHR21039">
    <property type="entry name" value="HISTIDINOL PHOSPHATASE-RELATED"/>
    <property type="match status" value="1"/>
</dbReference>
<comment type="catalytic activity">
    <reaction evidence="7">
        <text>L-histidinol phosphate + H2O = L-histidinol + phosphate</text>
        <dbReference type="Rhea" id="RHEA:14465"/>
        <dbReference type="ChEBI" id="CHEBI:15377"/>
        <dbReference type="ChEBI" id="CHEBI:43474"/>
        <dbReference type="ChEBI" id="CHEBI:57699"/>
        <dbReference type="ChEBI" id="CHEBI:57980"/>
        <dbReference type="EC" id="3.1.3.15"/>
    </reaction>
</comment>
<dbReference type="EC" id="3.1.3.15" evidence="3"/>
<comment type="similarity">
    <text evidence="2">Belongs to the PHP hydrolase family. HisK subfamily.</text>
</comment>
<feature type="domain" description="PHP" evidence="8">
    <location>
        <begin position="1"/>
        <end position="178"/>
    </location>
</feature>
<organism evidence="9">
    <name type="scientific">bioreactor metagenome</name>
    <dbReference type="NCBI Taxonomy" id="1076179"/>
    <lineage>
        <taxon>unclassified sequences</taxon>
        <taxon>metagenomes</taxon>
        <taxon>ecological metagenomes</taxon>
    </lineage>
</organism>
<evidence type="ECO:0000256" key="2">
    <source>
        <dbReference type="ARBA" id="ARBA00009152"/>
    </source>
</evidence>
<dbReference type="GO" id="GO:0000105">
    <property type="term" value="P:L-histidine biosynthetic process"/>
    <property type="evidence" value="ECO:0007669"/>
    <property type="project" value="UniProtKB-UniPathway"/>
</dbReference>
<keyword evidence="5" id="KW-0378">Hydrolase</keyword>
<dbReference type="InterPro" id="IPR016195">
    <property type="entry name" value="Pol/histidinol_Pase-like"/>
</dbReference>
<evidence type="ECO:0000256" key="5">
    <source>
        <dbReference type="ARBA" id="ARBA00022801"/>
    </source>
</evidence>
<dbReference type="AlphaFoldDB" id="A0A645FAZ5"/>
<comment type="pathway">
    <text evidence="1">Amino-acid biosynthesis; L-histidine biosynthesis; L-histidine from 5-phospho-alpha-D-ribose 1-diphosphate: step 8/9.</text>
</comment>
<dbReference type="InterPro" id="IPR004013">
    <property type="entry name" value="PHP_dom"/>
</dbReference>
<dbReference type="InterPro" id="IPR010140">
    <property type="entry name" value="Histidinol_P_phosphatase_HisJ"/>
</dbReference>
<dbReference type="GO" id="GO:0004401">
    <property type="term" value="F:histidinol-phosphatase activity"/>
    <property type="evidence" value="ECO:0007669"/>
    <property type="project" value="UniProtKB-EC"/>
</dbReference>
<dbReference type="Pfam" id="PF02811">
    <property type="entry name" value="PHP"/>
    <property type="match status" value="1"/>
</dbReference>
<dbReference type="Gene3D" id="3.20.20.140">
    <property type="entry name" value="Metal-dependent hydrolases"/>
    <property type="match status" value="1"/>
</dbReference>
<dbReference type="NCBIfam" id="TIGR01856">
    <property type="entry name" value="hisJ_fam"/>
    <property type="match status" value="1"/>
</dbReference>
<accession>A0A645FAZ5</accession>
<name>A0A645FAZ5_9ZZZZ</name>
<protein>
    <recommendedName>
        <fullName evidence="3">histidinol-phosphatase</fullName>
        <ecNumber evidence="3">3.1.3.15</ecNumber>
    </recommendedName>
</protein>
<evidence type="ECO:0000313" key="9">
    <source>
        <dbReference type="EMBL" id="MPN10786.1"/>
    </source>
</evidence>
<comment type="caution">
    <text evidence="9">The sequence shown here is derived from an EMBL/GenBank/DDBJ whole genome shotgun (WGS) entry which is preliminary data.</text>
</comment>
<dbReference type="EMBL" id="VSSQ01056965">
    <property type="protein sequence ID" value="MPN10786.1"/>
    <property type="molecule type" value="Genomic_DNA"/>
</dbReference>
<evidence type="ECO:0000256" key="4">
    <source>
        <dbReference type="ARBA" id="ARBA00022605"/>
    </source>
</evidence>
<dbReference type="SUPFAM" id="SSF89550">
    <property type="entry name" value="PHP domain-like"/>
    <property type="match status" value="1"/>
</dbReference>
<evidence type="ECO:0000256" key="1">
    <source>
        <dbReference type="ARBA" id="ARBA00004970"/>
    </source>
</evidence>
<dbReference type="PANTHER" id="PTHR21039:SF0">
    <property type="entry name" value="HISTIDINOL-PHOSPHATASE"/>
    <property type="match status" value="1"/>
</dbReference>
<gene>
    <name evidence="9" type="ORF">SDC9_158083</name>
</gene>